<evidence type="ECO:0000313" key="2">
    <source>
        <dbReference type="Proteomes" id="UP000219050"/>
    </source>
</evidence>
<keyword evidence="2" id="KW-1185">Reference proteome</keyword>
<dbReference type="Proteomes" id="UP000219050">
    <property type="component" value="Chromosome"/>
</dbReference>
<dbReference type="KEGG" id="cmag:CBW24_10760"/>
<gene>
    <name evidence="1" type="ORF">CBW24_10760</name>
</gene>
<name>A0A291M0K9_9RHOB</name>
<evidence type="ECO:0000313" key="1">
    <source>
        <dbReference type="EMBL" id="ATI42440.1"/>
    </source>
</evidence>
<dbReference type="EMBL" id="CP021404">
    <property type="protein sequence ID" value="ATI42440.1"/>
    <property type="molecule type" value="Genomic_DNA"/>
</dbReference>
<sequence length="67" mass="7666">MTFHADPTHARATMLAYAPPAAPLEMPQQVLERQPTRRAALPRLLPRLMPLRMARLMRLASPVLRLR</sequence>
<proteinExistence type="predicted"/>
<organism evidence="1 2">
    <name type="scientific">Pacificitalea manganoxidans</name>
    <dbReference type="NCBI Taxonomy" id="1411902"/>
    <lineage>
        <taxon>Bacteria</taxon>
        <taxon>Pseudomonadati</taxon>
        <taxon>Pseudomonadota</taxon>
        <taxon>Alphaproteobacteria</taxon>
        <taxon>Rhodobacterales</taxon>
        <taxon>Paracoccaceae</taxon>
        <taxon>Pacificitalea</taxon>
    </lineage>
</organism>
<accession>A0A291M0K9</accession>
<protein>
    <submittedName>
        <fullName evidence="1">Uncharacterized protein</fullName>
    </submittedName>
</protein>
<dbReference type="AlphaFoldDB" id="A0A291M0K9"/>
<reference evidence="1 2" key="1">
    <citation type="submission" date="2017-05" db="EMBL/GenBank/DDBJ databases">
        <title>Comparative genomic and metabolic analysis of manganese-oxidizing mechanisms in Celeribater manganoxidans DY25T: its adaption to the environment of polymetallic nodule.</title>
        <authorList>
            <person name="Wang X."/>
        </authorList>
    </citation>
    <scope>NUCLEOTIDE SEQUENCE [LARGE SCALE GENOMIC DNA]</scope>
    <source>
        <strain evidence="1 2">DY25</strain>
    </source>
</reference>
<dbReference type="RefSeq" id="WP_097373581.1">
    <property type="nucleotide sequence ID" value="NZ_CP021404.1"/>
</dbReference>